<dbReference type="Proteomes" id="UP001178461">
    <property type="component" value="Chromosome 11"/>
</dbReference>
<proteinExistence type="predicted"/>
<dbReference type="EMBL" id="OX395136">
    <property type="protein sequence ID" value="CAI5787618.1"/>
    <property type="molecule type" value="Genomic_DNA"/>
</dbReference>
<organism evidence="8 9">
    <name type="scientific">Podarcis lilfordi</name>
    <name type="common">Lilford's wall lizard</name>
    <dbReference type="NCBI Taxonomy" id="74358"/>
    <lineage>
        <taxon>Eukaryota</taxon>
        <taxon>Metazoa</taxon>
        <taxon>Chordata</taxon>
        <taxon>Craniata</taxon>
        <taxon>Vertebrata</taxon>
        <taxon>Euteleostomi</taxon>
        <taxon>Lepidosauria</taxon>
        <taxon>Squamata</taxon>
        <taxon>Bifurcata</taxon>
        <taxon>Unidentata</taxon>
        <taxon>Episquamata</taxon>
        <taxon>Laterata</taxon>
        <taxon>Lacertibaenia</taxon>
        <taxon>Lacertidae</taxon>
        <taxon>Podarcis</taxon>
    </lineage>
</organism>
<dbReference type="GO" id="GO:0005576">
    <property type="term" value="C:extracellular region"/>
    <property type="evidence" value="ECO:0007669"/>
    <property type="project" value="UniProtKB-SubCell"/>
</dbReference>
<protein>
    <recommendedName>
        <fullName evidence="7">Selenoprotein P N-terminal domain-containing protein</fullName>
    </recommendedName>
</protein>
<keyword evidence="5" id="KW-0325">Glycoprotein</keyword>
<evidence type="ECO:0000256" key="1">
    <source>
        <dbReference type="ARBA" id="ARBA00004613"/>
    </source>
</evidence>
<keyword evidence="4" id="KW-0712">Selenocysteine</keyword>
<dbReference type="InterPro" id="IPR037941">
    <property type="entry name" value="SeP"/>
</dbReference>
<evidence type="ECO:0000256" key="6">
    <source>
        <dbReference type="SAM" id="MobiDB-lite"/>
    </source>
</evidence>
<evidence type="ECO:0000256" key="5">
    <source>
        <dbReference type="ARBA" id="ARBA00023180"/>
    </source>
</evidence>
<reference evidence="8" key="1">
    <citation type="submission" date="2022-12" db="EMBL/GenBank/DDBJ databases">
        <authorList>
            <person name="Alioto T."/>
            <person name="Alioto T."/>
            <person name="Gomez Garrido J."/>
        </authorList>
    </citation>
    <scope>NUCLEOTIDE SEQUENCE</scope>
</reference>
<keyword evidence="9" id="KW-1185">Reference proteome</keyword>
<keyword evidence="3" id="KW-0732">Signal</keyword>
<feature type="compositionally biased region" description="Basic residues" evidence="6">
    <location>
        <begin position="195"/>
        <end position="213"/>
    </location>
</feature>
<feature type="domain" description="Selenoprotein P N-terminal" evidence="7">
    <location>
        <begin position="42"/>
        <end position="221"/>
    </location>
</feature>
<dbReference type="AlphaFoldDB" id="A0AA35L1U9"/>
<dbReference type="GO" id="GO:0001887">
    <property type="term" value="P:selenium compound metabolic process"/>
    <property type="evidence" value="ECO:0007669"/>
    <property type="project" value="TreeGrafter"/>
</dbReference>
<dbReference type="InterPro" id="IPR007671">
    <property type="entry name" value="Selenoprotein-P_N"/>
</dbReference>
<dbReference type="PANTHER" id="PTHR10105">
    <property type="entry name" value="SELENOPROTEIN P"/>
    <property type="match status" value="1"/>
</dbReference>
<evidence type="ECO:0000259" key="7">
    <source>
        <dbReference type="Pfam" id="PF04592"/>
    </source>
</evidence>
<evidence type="ECO:0000313" key="9">
    <source>
        <dbReference type="Proteomes" id="UP001178461"/>
    </source>
</evidence>
<evidence type="ECO:0000313" key="8">
    <source>
        <dbReference type="EMBL" id="CAI5787618.1"/>
    </source>
</evidence>
<dbReference type="Pfam" id="PF04592">
    <property type="entry name" value="SelP_N"/>
    <property type="match status" value="1"/>
</dbReference>
<evidence type="ECO:0000256" key="4">
    <source>
        <dbReference type="ARBA" id="ARBA00022933"/>
    </source>
</evidence>
<dbReference type="PANTHER" id="PTHR10105:SF3">
    <property type="entry name" value="SELENOPROTEIN P"/>
    <property type="match status" value="1"/>
</dbReference>
<keyword evidence="2" id="KW-0964">Secreted</keyword>
<sequence>MAIARTMPLPIQKCTSDHCSWREQKRSRGAAKRRVGPGPAMWASRLEDLQLKLESDGLVNVSFMVINHQGHHSQLKYNQLREKVSEHIPVYQQDAKQPDVWTTLSGKKDDFLIYDRCGRLVYHLGLPYSFLSFPYVEEAIQITYCESKCGNCSYLTPEIEEICRNISKKPDEKPEEAEPPPSQHDQSPPLGHQGQKPHHRRHGHRQNNRRHQNRGSQAGSEDVVEAASQQPAVEDSPQRKRL</sequence>
<evidence type="ECO:0000256" key="3">
    <source>
        <dbReference type="ARBA" id="ARBA00022729"/>
    </source>
</evidence>
<dbReference type="GO" id="GO:0008430">
    <property type="term" value="F:selenium binding"/>
    <property type="evidence" value="ECO:0007669"/>
    <property type="project" value="InterPro"/>
</dbReference>
<feature type="region of interest" description="Disordered" evidence="6">
    <location>
        <begin position="170"/>
        <end position="242"/>
    </location>
</feature>
<comment type="subcellular location">
    <subcellularLocation>
        <location evidence="1">Secreted</location>
    </subcellularLocation>
</comment>
<name>A0AA35L1U9_9SAUR</name>
<gene>
    <name evidence="8" type="ORF">PODLI_1B032295</name>
</gene>
<evidence type="ECO:0000256" key="2">
    <source>
        <dbReference type="ARBA" id="ARBA00022525"/>
    </source>
</evidence>
<accession>A0AA35L1U9</accession>